<name>S7T8Y0_9BACT</name>
<comment type="function">
    <text evidence="3">A probable RNA chaperone. Forms a complex with KhpB which binds to cellular RNA and controls its expression. Plays a role in peptidoglycan (PG) homeostasis and cell length regulation.</text>
</comment>
<dbReference type="EMBL" id="ATHI01000026">
    <property type="protein sequence ID" value="EPR33061.1"/>
    <property type="molecule type" value="Genomic_DNA"/>
</dbReference>
<keyword evidence="2 3" id="KW-0694">RNA-binding</keyword>
<proteinExistence type="inferred from homology"/>
<dbReference type="GO" id="GO:0071555">
    <property type="term" value="P:cell wall organization"/>
    <property type="evidence" value="ECO:0007669"/>
    <property type="project" value="UniProtKB-KW"/>
</dbReference>
<dbReference type="PATRIC" id="fig|1121439.3.peg.1858"/>
<protein>
    <recommendedName>
        <fullName evidence="3">RNA-binding protein KhpA</fullName>
    </recommendedName>
    <alternativeName>
        <fullName evidence="3">KH-domain protein A</fullName>
    </alternativeName>
</protein>
<dbReference type="PANTHER" id="PTHR34654:SF1">
    <property type="entry name" value="RNA-BINDING PROTEIN KHPA"/>
    <property type="match status" value="1"/>
</dbReference>
<dbReference type="NCBIfam" id="NF001748">
    <property type="entry name" value="PRK00468.1"/>
    <property type="match status" value="1"/>
</dbReference>
<evidence type="ECO:0000256" key="3">
    <source>
        <dbReference type="HAMAP-Rule" id="MF_00088"/>
    </source>
</evidence>
<dbReference type="STRING" id="1121439.dsat_0502"/>
<dbReference type="CDD" id="cd22533">
    <property type="entry name" value="KH-II_YlqC-like"/>
    <property type="match status" value="1"/>
</dbReference>
<dbReference type="PROSITE" id="PS50084">
    <property type="entry name" value="KH_TYPE_1"/>
    <property type="match status" value="1"/>
</dbReference>
<comment type="subunit">
    <text evidence="3">Forms a complex with KhpB.</text>
</comment>
<sequence length="77" mass="8579">MLKELVEYIAKSLVDKPEEVHVSEIEGEQTSVIELKVAKEDLGKVIGKQGRTARAMRTILGAASTKMRKRSVLEILE</sequence>
<dbReference type="GO" id="GO:0003723">
    <property type="term" value="F:RNA binding"/>
    <property type="evidence" value="ECO:0007669"/>
    <property type="project" value="UniProtKB-UniRule"/>
</dbReference>
<evidence type="ECO:0000256" key="1">
    <source>
        <dbReference type="ARBA" id="ARBA00022490"/>
    </source>
</evidence>
<keyword evidence="3" id="KW-0961">Cell wall biogenesis/degradation</keyword>
<dbReference type="InterPro" id="IPR020627">
    <property type="entry name" value="KhpA"/>
</dbReference>
<keyword evidence="5" id="KW-1185">Reference proteome</keyword>
<comment type="subcellular location">
    <subcellularLocation>
        <location evidence="3">Cytoplasm</location>
    </subcellularLocation>
</comment>
<reference evidence="4 5" key="1">
    <citation type="journal article" date="2013" name="Genome Announc.">
        <title>Draft genome sequences for three mercury-methylating, sulfate-reducing bacteria.</title>
        <authorList>
            <person name="Brown S.D."/>
            <person name="Hurt R.A.Jr."/>
            <person name="Gilmour C.C."/>
            <person name="Elias D.A."/>
        </authorList>
    </citation>
    <scope>NUCLEOTIDE SEQUENCE [LARGE SCALE GENOMIC DNA]</scope>
    <source>
        <strain evidence="4 5">DSM 16529</strain>
    </source>
</reference>
<dbReference type="RefSeq" id="WP_020887196.1">
    <property type="nucleotide sequence ID" value="NZ_ATHI01000026.1"/>
</dbReference>
<accession>S7T8Y0</accession>
<dbReference type="Gene3D" id="3.30.300.20">
    <property type="match status" value="1"/>
</dbReference>
<dbReference type="NCBIfam" id="NF002201">
    <property type="entry name" value="PRK01064.1"/>
    <property type="match status" value="1"/>
</dbReference>
<keyword evidence="3" id="KW-0143">Chaperone</keyword>
<keyword evidence="1 3" id="KW-0963">Cytoplasm</keyword>
<keyword evidence="3" id="KW-0133">Cell shape</keyword>
<dbReference type="GO" id="GO:0005737">
    <property type="term" value="C:cytoplasm"/>
    <property type="evidence" value="ECO:0007669"/>
    <property type="project" value="UniProtKB-SubCell"/>
</dbReference>
<dbReference type="GO" id="GO:0009252">
    <property type="term" value="P:peptidoglycan biosynthetic process"/>
    <property type="evidence" value="ECO:0007669"/>
    <property type="project" value="UniProtKB-UniRule"/>
</dbReference>
<evidence type="ECO:0000313" key="5">
    <source>
        <dbReference type="Proteomes" id="UP000014975"/>
    </source>
</evidence>
<dbReference type="AlphaFoldDB" id="S7T8Y0"/>
<evidence type="ECO:0000256" key="2">
    <source>
        <dbReference type="ARBA" id="ARBA00022884"/>
    </source>
</evidence>
<dbReference type="Proteomes" id="UP000014975">
    <property type="component" value="Unassembled WGS sequence"/>
</dbReference>
<dbReference type="eggNOG" id="COG1837">
    <property type="taxonomic scope" value="Bacteria"/>
</dbReference>
<dbReference type="PANTHER" id="PTHR34654">
    <property type="entry name" value="UPF0109 PROTEIN SCO5592"/>
    <property type="match status" value="1"/>
</dbReference>
<comment type="caution">
    <text evidence="4">The sequence shown here is derived from an EMBL/GenBank/DDBJ whole genome shotgun (WGS) entry which is preliminary data.</text>
</comment>
<evidence type="ECO:0000313" key="4">
    <source>
        <dbReference type="EMBL" id="EPR33061.1"/>
    </source>
</evidence>
<comment type="similarity">
    <text evidence="3">Belongs to the KhpA RNA-binding protein family.</text>
</comment>
<dbReference type="Pfam" id="PF13083">
    <property type="entry name" value="KH_KhpA-B"/>
    <property type="match status" value="1"/>
</dbReference>
<dbReference type="HAMAP" id="MF_00088">
    <property type="entry name" value="KhpA"/>
    <property type="match status" value="1"/>
</dbReference>
<dbReference type="SUPFAM" id="SSF54814">
    <property type="entry name" value="Prokaryotic type KH domain (KH-domain type II)"/>
    <property type="match status" value="1"/>
</dbReference>
<dbReference type="InterPro" id="IPR009019">
    <property type="entry name" value="KH_sf_prok-type"/>
</dbReference>
<organism evidence="4 5">
    <name type="scientific">Alkalidesulfovibrio alkalitolerans DSM 16529</name>
    <dbReference type="NCBI Taxonomy" id="1121439"/>
    <lineage>
        <taxon>Bacteria</taxon>
        <taxon>Pseudomonadati</taxon>
        <taxon>Thermodesulfobacteriota</taxon>
        <taxon>Desulfovibrionia</taxon>
        <taxon>Desulfovibrionales</taxon>
        <taxon>Desulfovibrionaceae</taxon>
        <taxon>Alkalidesulfovibrio</taxon>
    </lineage>
</organism>
<dbReference type="InterPro" id="IPR015946">
    <property type="entry name" value="KH_dom-like_a/b"/>
</dbReference>
<dbReference type="OrthoDB" id="9812389at2"/>
<dbReference type="GO" id="GO:0008360">
    <property type="term" value="P:regulation of cell shape"/>
    <property type="evidence" value="ECO:0007669"/>
    <property type="project" value="UniProtKB-KW"/>
</dbReference>
<gene>
    <name evidence="3" type="primary">khpA</name>
    <name evidence="4" type="ORF">dsat_0502</name>
</gene>